<dbReference type="Proteomes" id="UP001164705">
    <property type="component" value="Chromosome"/>
</dbReference>
<gene>
    <name evidence="2" type="ORF">N7U66_09720</name>
</gene>
<dbReference type="PROSITE" id="PS51257">
    <property type="entry name" value="PROKAR_LIPOPROTEIN"/>
    <property type="match status" value="1"/>
</dbReference>
<keyword evidence="1" id="KW-0732">Signal</keyword>
<keyword evidence="3" id="KW-1185">Reference proteome</keyword>
<feature type="signal peptide" evidence="1">
    <location>
        <begin position="1"/>
        <end position="21"/>
    </location>
</feature>
<proteinExistence type="predicted"/>
<feature type="chain" id="PRO_5039042515" evidence="1">
    <location>
        <begin position="22"/>
        <end position="176"/>
    </location>
</feature>
<evidence type="ECO:0000313" key="2">
    <source>
        <dbReference type="EMBL" id="WAC03690.1"/>
    </source>
</evidence>
<dbReference type="AlphaFoldDB" id="A0A9E8N0N5"/>
<reference evidence="2" key="1">
    <citation type="submission" date="2022-11" db="EMBL/GenBank/DDBJ databases">
        <title>Lacinutrix neustonica HL-RS19T sp. nov., isolated from the surface microlayer sample of brackish Lake Shihwa.</title>
        <authorList>
            <person name="Choi J.Y."/>
            <person name="Hwang C.Y."/>
        </authorList>
    </citation>
    <scope>NUCLEOTIDE SEQUENCE</scope>
    <source>
        <strain evidence="2">HL-RS19</strain>
    </source>
</reference>
<organism evidence="2 3">
    <name type="scientific">Lacinutrix neustonica</name>
    <dbReference type="NCBI Taxonomy" id="2980107"/>
    <lineage>
        <taxon>Bacteria</taxon>
        <taxon>Pseudomonadati</taxon>
        <taxon>Bacteroidota</taxon>
        <taxon>Flavobacteriia</taxon>
        <taxon>Flavobacteriales</taxon>
        <taxon>Flavobacteriaceae</taxon>
        <taxon>Lacinutrix</taxon>
    </lineage>
</organism>
<name>A0A9E8N0N5_9FLAO</name>
<protein>
    <submittedName>
        <fullName evidence="2">Uncharacterized protein</fullName>
    </submittedName>
</protein>
<dbReference type="EMBL" id="CP113088">
    <property type="protein sequence ID" value="WAC03690.1"/>
    <property type="molecule type" value="Genomic_DNA"/>
</dbReference>
<dbReference type="KEGG" id="lnu:N7U66_09720"/>
<sequence length="176" mass="20191">MKTIFSKLLLLVAVCIVSSCAEETTNDFKEIEQQTIDQSQPLTIAEINAEIESQLNRGQEFDWENESDHFLWSAVIHGNNILTVGYGSENESYSENRSAALETKKDNILKIVETHENYIRGKETVVEHEIINVIDVRVENIKTIETLRKAKNVRYLEPNGYNHYGTDNVMRSDSRL</sequence>
<dbReference type="RefSeq" id="WP_267678324.1">
    <property type="nucleotide sequence ID" value="NZ_CP113088.1"/>
</dbReference>
<evidence type="ECO:0000256" key="1">
    <source>
        <dbReference type="SAM" id="SignalP"/>
    </source>
</evidence>
<accession>A0A9E8N0N5</accession>
<evidence type="ECO:0000313" key="3">
    <source>
        <dbReference type="Proteomes" id="UP001164705"/>
    </source>
</evidence>